<feature type="transmembrane region" description="Helical" evidence="5">
    <location>
        <begin position="205"/>
        <end position="232"/>
    </location>
</feature>
<evidence type="ECO:0000256" key="5">
    <source>
        <dbReference type="SAM" id="Phobius"/>
    </source>
</evidence>
<feature type="transmembrane region" description="Helical" evidence="5">
    <location>
        <begin position="345"/>
        <end position="368"/>
    </location>
</feature>
<name>A0ABN1NA91_9PSEU</name>
<dbReference type="InterPro" id="IPR036259">
    <property type="entry name" value="MFS_trans_sf"/>
</dbReference>
<dbReference type="PROSITE" id="PS50850">
    <property type="entry name" value="MFS"/>
    <property type="match status" value="1"/>
</dbReference>
<feature type="transmembrane region" description="Helical" evidence="5">
    <location>
        <begin position="106"/>
        <end position="127"/>
    </location>
</feature>
<dbReference type="Proteomes" id="UP001499967">
    <property type="component" value="Unassembled WGS sequence"/>
</dbReference>
<evidence type="ECO:0000313" key="8">
    <source>
        <dbReference type="Proteomes" id="UP001499967"/>
    </source>
</evidence>
<dbReference type="RefSeq" id="WP_343945489.1">
    <property type="nucleotide sequence ID" value="NZ_BAAAHP010000209.1"/>
</dbReference>
<dbReference type="PANTHER" id="PTHR11662">
    <property type="entry name" value="SOLUTE CARRIER FAMILY 17"/>
    <property type="match status" value="1"/>
</dbReference>
<keyword evidence="8" id="KW-1185">Reference proteome</keyword>
<evidence type="ECO:0000256" key="2">
    <source>
        <dbReference type="ARBA" id="ARBA00022692"/>
    </source>
</evidence>
<keyword evidence="2 5" id="KW-0812">Transmembrane</keyword>
<feature type="transmembrane region" description="Helical" evidence="5">
    <location>
        <begin position="282"/>
        <end position="303"/>
    </location>
</feature>
<protein>
    <submittedName>
        <fullName evidence="7">MFS transporter</fullName>
    </submittedName>
</protein>
<sequence length="417" mass="42475">MSATRLQGWAVTLAAAGAAVVVFLDKALVGLVAQPLTQELGISSTAYGAVGSASYVLNVVTCLVVGLAPRAVGPRWGLLVCGLLWAVGQAPAALAGTAGLLVVSRLVVGAAEGPAVPLAYTATYSWFPARRRGLPAAVITSGSSFAKIALLPLVTLLVVHLGWRAGFVAVGVVALLWCAIWLAVGRMGPEAQAPAAERVRPDWRLMLRNPTMLACLAATFCQGALAAVVFTWLPSYFQAGLGFSQTTAGTLFALPSVMGVLALFAVGTVGDRMLRTGRTARAARGLVGGVCLTLAGVLLMLLPAVDAPVAAVAVVVLAYGLSVTVNTVTYPMIGSLVPPSTLGNALAVLTAASGVAGIVSPLAAGVILDTRGDAAGGYDLAFLVFGAVQTVGGLLFWWFARPERDAVRPPVAEEVAP</sequence>
<evidence type="ECO:0000259" key="6">
    <source>
        <dbReference type="PROSITE" id="PS50850"/>
    </source>
</evidence>
<feature type="transmembrane region" description="Helical" evidence="5">
    <location>
        <begin position="252"/>
        <end position="270"/>
    </location>
</feature>
<feature type="transmembrane region" description="Helical" evidence="5">
    <location>
        <begin position="45"/>
        <end position="69"/>
    </location>
</feature>
<dbReference type="InterPro" id="IPR020846">
    <property type="entry name" value="MFS_dom"/>
</dbReference>
<organism evidence="7 8">
    <name type="scientific">Pseudonocardia zijingensis</name>
    <dbReference type="NCBI Taxonomy" id="153376"/>
    <lineage>
        <taxon>Bacteria</taxon>
        <taxon>Bacillati</taxon>
        <taxon>Actinomycetota</taxon>
        <taxon>Actinomycetes</taxon>
        <taxon>Pseudonocardiales</taxon>
        <taxon>Pseudonocardiaceae</taxon>
        <taxon>Pseudonocardia</taxon>
    </lineage>
</organism>
<dbReference type="SUPFAM" id="SSF103473">
    <property type="entry name" value="MFS general substrate transporter"/>
    <property type="match status" value="1"/>
</dbReference>
<evidence type="ECO:0000313" key="7">
    <source>
        <dbReference type="EMBL" id="GAA0899638.1"/>
    </source>
</evidence>
<feature type="transmembrane region" description="Helical" evidence="5">
    <location>
        <begin position="309"/>
        <end position="333"/>
    </location>
</feature>
<dbReference type="Pfam" id="PF07690">
    <property type="entry name" value="MFS_1"/>
    <property type="match status" value="1"/>
</dbReference>
<dbReference type="PANTHER" id="PTHR11662:SF450">
    <property type="entry name" value="BLR1003 PROTEIN"/>
    <property type="match status" value="1"/>
</dbReference>
<dbReference type="EMBL" id="BAAAHP010000209">
    <property type="protein sequence ID" value="GAA0899638.1"/>
    <property type="molecule type" value="Genomic_DNA"/>
</dbReference>
<feature type="transmembrane region" description="Helical" evidence="5">
    <location>
        <begin position="76"/>
        <end position="100"/>
    </location>
</feature>
<evidence type="ECO:0000256" key="3">
    <source>
        <dbReference type="ARBA" id="ARBA00022989"/>
    </source>
</evidence>
<comment type="caution">
    <text evidence="7">The sequence shown here is derived from an EMBL/GenBank/DDBJ whole genome shotgun (WGS) entry which is preliminary data.</text>
</comment>
<feature type="domain" description="Major facilitator superfamily (MFS) profile" evidence="6">
    <location>
        <begin position="11"/>
        <end position="404"/>
    </location>
</feature>
<keyword evidence="4 5" id="KW-0472">Membrane</keyword>
<feature type="transmembrane region" description="Helical" evidence="5">
    <location>
        <begin position="12"/>
        <end position="33"/>
    </location>
</feature>
<gene>
    <name evidence="7" type="ORF">GCM10009559_64530</name>
</gene>
<comment type="subcellular location">
    <subcellularLocation>
        <location evidence="1">Cell membrane</location>
        <topology evidence="1">Multi-pass membrane protein</topology>
    </subcellularLocation>
</comment>
<evidence type="ECO:0000256" key="1">
    <source>
        <dbReference type="ARBA" id="ARBA00004651"/>
    </source>
</evidence>
<dbReference type="InterPro" id="IPR050382">
    <property type="entry name" value="MFS_Na/Anion_cotransporter"/>
</dbReference>
<evidence type="ECO:0000256" key="4">
    <source>
        <dbReference type="ARBA" id="ARBA00023136"/>
    </source>
</evidence>
<feature type="transmembrane region" description="Helical" evidence="5">
    <location>
        <begin position="380"/>
        <end position="400"/>
    </location>
</feature>
<dbReference type="InterPro" id="IPR011701">
    <property type="entry name" value="MFS"/>
</dbReference>
<reference evidence="7 8" key="1">
    <citation type="journal article" date="2019" name="Int. J. Syst. Evol. Microbiol.">
        <title>The Global Catalogue of Microorganisms (GCM) 10K type strain sequencing project: providing services to taxonomists for standard genome sequencing and annotation.</title>
        <authorList>
            <consortium name="The Broad Institute Genomics Platform"/>
            <consortium name="The Broad Institute Genome Sequencing Center for Infectious Disease"/>
            <person name="Wu L."/>
            <person name="Ma J."/>
        </authorList>
    </citation>
    <scope>NUCLEOTIDE SEQUENCE [LARGE SCALE GENOMIC DNA]</scope>
    <source>
        <strain evidence="7 8">JCM 11117</strain>
    </source>
</reference>
<dbReference type="Gene3D" id="1.20.1250.20">
    <property type="entry name" value="MFS general substrate transporter like domains"/>
    <property type="match status" value="2"/>
</dbReference>
<feature type="transmembrane region" description="Helical" evidence="5">
    <location>
        <begin position="165"/>
        <end position="184"/>
    </location>
</feature>
<accession>A0ABN1NA91</accession>
<proteinExistence type="predicted"/>
<keyword evidence="3 5" id="KW-1133">Transmembrane helix</keyword>
<feature type="transmembrane region" description="Helical" evidence="5">
    <location>
        <begin position="134"/>
        <end position="159"/>
    </location>
</feature>